<dbReference type="EMBL" id="CM039172">
    <property type="protein sequence ID" value="KAH9780975.1"/>
    <property type="molecule type" value="Genomic_DNA"/>
</dbReference>
<sequence length="308" mass="32976">MARQALAKLIGSIGCRRPSTASSVSHYRLSTSAAPAAHSRYYGSSAAASQPAVFVDKNTRVICQGITGKNGTFHTEQAIEYGTKMVGGVTPKKGGTEHLGLPVFNSVAEAKAETKANASVIYVPPPFAAAAIMEAMEAELDLVVCITEGIPQHDMVRVKAALNRQSKTRLIGPNCPGIIKPGECKIGIMPGYIHKPGRVGIVSRSGTLTYEAVFQTTVVGLGQSTCVGIGGDPFNGTNFVDCLEKFLVDPQTEGKLFFELFTCSLCLLGKRLWKELMLGMFACSFEHATKQLGCVWHATLHAMQSHVW</sequence>
<organism evidence="1 2">
    <name type="scientific">Citrus sinensis</name>
    <name type="common">Sweet orange</name>
    <name type="synonym">Citrus aurantium var. sinensis</name>
    <dbReference type="NCBI Taxonomy" id="2711"/>
    <lineage>
        <taxon>Eukaryota</taxon>
        <taxon>Viridiplantae</taxon>
        <taxon>Streptophyta</taxon>
        <taxon>Embryophyta</taxon>
        <taxon>Tracheophyta</taxon>
        <taxon>Spermatophyta</taxon>
        <taxon>Magnoliopsida</taxon>
        <taxon>eudicotyledons</taxon>
        <taxon>Gunneridae</taxon>
        <taxon>Pentapetalae</taxon>
        <taxon>rosids</taxon>
        <taxon>malvids</taxon>
        <taxon>Sapindales</taxon>
        <taxon>Rutaceae</taxon>
        <taxon>Aurantioideae</taxon>
        <taxon>Citrus</taxon>
    </lineage>
</organism>
<evidence type="ECO:0000313" key="2">
    <source>
        <dbReference type="Proteomes" id="UP000829398"/>
    </source>
</evidence>
<name>A0ACB8M5S9_CITSI</name>
<comment type="caution">
    <text evidence="1">The sequence shown here is derived from an EMBL/GenBank/DDBJ whole genome shotgun (WGS) entry which is preliminary data.</text>
</comment>
<dbReference type="Proteomes" id="UP000829398">
    <property type="component" value="Chromosome 3"/>
</dbReference>
<accession>A0ACB8M5S9</accession>
<evidence type="ECO:0000313" key="1">
    <source>
        <dbReference type="EMBL" id="KAH9780975.1"/>
    </source>
</evidence>
<keyword evidence="1" id="KW-0436">Ligase</keyword>
<protein>
    <submittedName>
        <fullName evidence="1">Succinate--CoA ligase (ADP-forming) subunit alpha</fullName>
    </submittedName>
</protein>
<keyword evidence="2" id="KW-1185">Reference proteome</keyword>
<gene>
    <name evidence="1" type="ORF">KPL71_008285</name>
</gene>
<proteinExistence type="predicted"/>
<reference evidence="2" key="1">
    <citation type="journal article" date="2023" name="Hortic. Res.">
        <title>A chromosome-level phased genome enabling allele-level studies in sweet orange: a case study on citrus Huanglongbing tolerance.</title>
        <authorList>
            <person name="Wu B."/>
            <person name="Yu Q."/>
            <person name="Deng Z."/>
            <person name="Duan Y."/>
            <person name="Luo F."/>
            <person name="Gmitter F. Jr."/>
        </authorList>
    </citation>
    <scope>NUCLEOTIDE SEQUENCE [LARGE SCALE GENOMIC DNA]</scope>
    <source>
        <strain evidence="2">cv. Valencia</strain>
    </source>
</reference>